<dbReference type="RefSeq" id="YP_008802561.1">
    <property type="nucleotide sequence ID" value="NC_022797.1"/>
</dbReference>
<name>U5YDQ6_MONSK</name>
<dbReference type="AlphaFoldDB" id="U5YDQ6"/>
<evidence type="ECO:0000313" key="1">
    <source>
        <dbReference type="EMBL" id="AGZ90214.1"/>
    </source>
</evidence>
<proteinExistence type="predicted"/>
<protein>
    <submittedName>
        <fullName evidence="1">Uncharacterized protein</fullName>
    </submittedName>
</protein>
<dbReference type="GeneID" id="17622551"/>
<geneLocation type="mitochondrion" evidence="1"/>
<dbReference type="EMBL" id="KF060939">
    <property type="protein sequence ID" value="AGZ90214.1"/>
    <property type="molecule type" value="Genomic_DNA"/>
</dbReference>
<organism evidence="1">
    <name type="scientific">Monomastix sp. (strain OKE-1)</name>
    <dbReference type="NCBI Taxonomy" id="141716"/>
    <lineage>
        <taxon>Eukaryota</taxon>
        <taxon>Viridiplantae</taxon>
        <taxon>Chlorophyta</taxon>
        <taxon>Mamiellophyceae</taxon>
        <taxon>Monomastigales</taxon>
        <taxon>Monomastigaceae</taxon>
        <taxon>Monomastix</taxon>
    </lineage>
</organism>
<accession>U5YDQ6</accession>
<gene>
    <name evidence="1" type="primary">orf69b</name>
</gene>
<reference evidence="1" key="1">
    <citation type="journal article" date="2013" name="Genome Biol. Evol.">
        <title>Tracing the evolution of streptophyte algae and their mitochondrial genome.</title>
        <authorList>
            <person name="Turmel M."/>
            <person name="Otis C."/>
            <person name="Lemieux C."/>
        </authorList>
    </citation>
    <scope>NUCLEOTIDE SEQUENCE</scope>
</reference>
<keyword evidence="1" id="KW-0496">Mitochondrion</keyword>
<sequence length="69" mass="7910">MCDLLSNDVRDRLLTVYCGRKGFAPPPYLSRVFVRLADRYEEECFVFFLPRAKLGEKTSLVLLPAASRV</sequence>